<comment type="caution">
    <text evidence="2">The sequence shown here is derived from an EMBL/GenBank/DDBJ whole genome shotgun (WGS) entry which is preliminary data.</text>
</comment>
<dbReference type="Proteomes" id="UP000789739">
    <property type="component" value="Unassembled WGS sequence"/>
</dbReference>
<sequence length="256" mass="29455">VSVLRHVEVKLEEMMGKVISGTRRPDGWSAAYLFFRPKLRRSCYYDNAIAATYNNYSYIRQTQLHPQNNNANSTTQQGAASTTTLWLHIRLHMQRGYSIVTSYSYKRPQFISLPSNSMPPGSINITKSDALTREQKAANLNRRSTSNDDKDERAHDSMADLDKLVKKTGKDYKKQTKRDNRLPLNPMNTEIAQKRKEYTIQLTQREKRANSTIAQIVCRLAEAQFASFNDSLKKCGPNERMGPIRWRKHASSPRIK</sequence>
<reference evidence="2" key="1">
    <citation type="submission" date="2021-06" db="EMBL/GenBank/DDBJ databases">
        <authorList>
            <person name="Kallberg Y."/>
            <person name="Tangrot J."/>
            <person name="Rosling A."/>
        </authorList>
    </citation>
    <scope>NUCLEOTIDE SEQUENCE</scope>
    <source>
        <strain evidence="2">BR232B</strain>
    </source>
</reference>
<feature type="non-terminal residue" evidence="2">
    <location>
        <position position="256"/>
    </location>
</feature>
<gene>
    <name evidence="2" type="ORF">PBRASI_LOCUS8542</name>
</gene>
<evidence type="ECO:0000313" key="3">
    <source>
        <dbReference type="Proteomes" id="UP000789739"/>
    </source>
</evidence>
<feature type="compositionally biased region" description="Basic and acidic residues" evidence="1">
    <location>
        <begin position="145"/>
        <end position="159"/>
    </location>
</feature>
<dbReference type="AlphaFoldDB" id="A0A9N9CVT7"/>
<keyword evidence="3" id="KW-1185">Reference proteome</keyword>
<dbReference type="OrthoDB" id="2450055at2759"/>
<proteinExistence type="predicted"/>
<feature type="region of interest" description="Disordered" evidence="1">
    <location>
        <begin position="138"/>
        <end position="159"/>
    </location>
</feature>
<evidence type="ECO:0000256" key="1">
    <source>
        <dbReference type="SAM" id="MobiDB-lite"/>
    </source>
</evidence>
<dbReference type="EMBL" id="CAJVPI010001553">
    <property type="protein sequence ID" value="CAG8618030.1"/>
    <property type="molecule type" value="Genomic_DNA"/>
</dbReference>
<name>A0A9N9CVT7_9GLOM</name>
<organism evidence="2 3">
    <name type="scientific">Paraglomus brasilianum</name>
    <dbReference type="NCBI Taxonomy" id="144538"/>
    <lineage>
        <taxon>Eukaryota</taxon>
        <taxon>Fungi</taxon>
        <taxon>Fungi incertae sedis</taxon>
        <taxon>Mucoromycota</taxon>
        <taxon>Glomeromycotina</taxon>
        <taxon>Glomeromycetes</taxon>
        <taxon>Paraglomerales</taxon>
        <taxon>Paraglomeraceae</taxon>
        <taxon>Paraglomus</taxon>
    </lineage>
</organism>
<evidence type="ECO:0000313" key="2">
    <source>
        <dbReference type="EMBL" id="CAG8618030.1"/>
    </source>
</evidence>
<accession>A0A9N9CVT7</accession>
<protein>
    <submittedName>
        <fullName evidence="2">1742_t:CDS:1</fullName>
    </submittedName>
</protein>